<feature type="region of interest" description="Disordered" evidence="1">
    <location>
        <begin position="1"/>
        <end position="21"/>
    </location>
</feature>
<feature type="transmembrane region" description="Helical" evidence="2">
    <location>
        <begin position="27"/>
        <end position="44"/>
    </location>
</feature>
<gene>
    <name evidence="3" type="ORF">JJB11_14610</name>
</gene>
<dbReference type="EMBL" id="JAEPWM010000005">
    <property type="protein sequence ID" value="MBK6007330.1"/>
    <property type="molecule type" value="Genomic_DNA"/>
</dbReference>
<keyword evidence="2" id="KW-1133">Transmembrane helix</keyword>
<evidence type="ECO:0000313" key="3">
    <source>
        <dbReference type="EMBL" id="MBK6007330.1"/>
    </source>
</evidence>
<protein>
    <submittedName>
        <fullName evidence="3">DUF3014 domain-containing protein</fullName>
    </submittedName>
</protein>
<name>A0A934TUZ0_9BURK</name>
<evidence type="ECO:0000256" key="1">
    <source>
        <dbReference type="SAM" id="MobiDB-lite"/>
    </source>
</evidence>
<evidence type="ECO:0000256" key="2">
    <source>
        <dbReference type="SAM" id="Phobius"/>
    </source>
</evidence>
<dbReference type="Pfam" id="PF11219">
    <property type="entry name" value="DUF3014"/>
    <property type="match status" value="1"/>
</dbReference>
<proteinExistence type="predicted"/>
<keyword evidence="4" id="KW-1185">Reference proteome</keyword>
<reference evidence="3" key="2">
    <citation type="submission" date="2021-01" db="EMBL/GenBank/DDBJ databases">
        <authorList>
            <person name="Kang M."/>
        </authorList>
    </citation>
    <scope>NUCLEOTIDE SEQUENCE</scope>
    <source>
        <strain evidence="3">KACC 17527</strain>
    </source>
</reference>
<comment type="caution">
    <text evidence="3">The sequence shown here is derived from an EMBL/GenBank/DDBJ whole genome shotgun (WGS) entry which is preliminary data.</text>
</comment>
<organism evidence="3 4">
    <name type="scientific">Ramlibacter ginsenosidimutans</name>
    <dbReference type="NCBI Taxonomy" id="502333"/>
    <lineage>
        <taxon>Bacteria</taxon>
        <taxon>Pseudomonadati</taxon>
        <taxon>Pseudomonadota</taxon>
        <taxon>Betaproteobacteria</taxon>
        <taxon>Burkholderiales</taxon>
        <taxon>Comamonadaceae</taxon>
        <taxon>Ramlibacter</taxon>
    </lineage>
</organism>
<dbReference type="Proteomes" id="UP000630528">
    <property type="component" value="Unassembled WGS sequence"/>
</dbReference>
<dbReference type="InterPro" id="IPR021382">
    <property type="entry name" value="DUF3014"/>
</dbReference>
<reference evidence="3" key="1">
    <citation type="journal article" date="2012" name="J. Microbiol. Biotechnol.">
        <title>Ramlibacter ginsenosidimutans sp. nov., with ginsenoside-converting activity.</title>
        <authorList>
            <person name="Wang L."/>
            <person name="An D.S."/>
            <person name="Kim S.G."/>
            <person name="Jin F.X."/>
            <person name="Kim S.C."/>
            <person name="Lee S.T."/>
            <person name="Im W.T."/>
        </authorList>
    </citation>
    <scope>NUCLEOTIDE SEQUENCE</scope>
    <source>
        <strain evidence="3">KACC 17527</strain>
    </source>
</reference>
<feature type="compositionally biased region" description="Basic and acidic residues" evidence="1">
    <location>
        <begin position="7"/>
        <end position="17"/>
    </location>
</feature>
<evidence type="ECO:0000313" key="4">
    <source>
        <dbReference type="Proteomes" id="UP000630528"/>
    </source>
</evidence>
<sequence length="294" mass="31316">MVTNLEAEIRAESDDRPYAPPRRSGRLIGLAALVVAAAIAAWLMRGPPQAPVAPGAAPAPVAAQAPAAPAPTPAIQYPVPAPEAALRADDIPQALTQLLGAAAVRTFLQTVDFPRRVAATIDSLGREHAPVAAWPVQPIPGAFSVEERPDGPVIAPGNAARYTPFVQFVASIDADRAVALYRRMYPLLQGAYRELGFGDRYLNDRVMTVIDLMLAAPEPAEPPQLQLTEVKGPVPSTHPWVRYQYADPQLESLAAGQKILVRVGLANERTLKAKLRQVRKLLVSGAAAAPPATR</sequence>
<keyword evidence="2" id="KW-0812">Transmembrane</keyword>
<accession>A0A934TUZ0</accession>
<keyword evidence="2" id="KW-0472">Membrane</keyword>
<dbReference type="RefSeq" id="WP_201172491.1">
    <property type="nucleotide sequence ID" value="NZ_JAEPWM010000005.1"/>
</dbReference>
<dbReference type="AlphaFoldDB" id="A0A934TUZ0"/>